<dbReference type="GO" id="GO:0003677">
    <property type="term" value="F:DNA binding"/>
    <property type="evidence" value="ECO:0007669"/>
    <property type="project" value="UniProtKB-KW"/>
</dbReference>
<dbReference type="InterPro" id="IPR001845">
    <property type="entry name" value="HTH_ArsR_DNA-bd_dom"/>
</dbReference>
<dbReference type="GO" id="GO:0003700">
    <property type="term" value="F:DNA-binding transcription factor activity"/>
    <property type="evidence" value="ECO:0007669"/>
    <property type="project" value="InterPro"/>
</dbReference>
<keyword evidence="6" id="KW-1185">Reference proteome</keyword>
<gene>
    <name evidence="5" type="ORF">F0P94_16845</name>
</gene>
<evidence type="ECO:0000256" key="3">
    <source>
        <dbReference type="ARBA" id="ARBA00023163"/>
    </source>
</evidence>
<dbReference type="SMART" id="SM00418">
    <property type="entry name" value="HTH_ARSR"/>
    <property type="match status" value="1"/>
</dbReference>
<evidence type="ECO:0000256" key="1">
    <source>
        <dbReference type="ARBA" id="ARBA00023015"/>
    </source>
</evidence>
<dbReference type="PROSITE" id="PS50987">
    <property type="entry name" value="HTH_ARSR_2"/>
    <property type="match status" value="1"/>
</dbReference>
<evidence type="ECO:0000313" key="6">
    <source>
        <dbReference type="Proteomes" id="UP000326570"/>
    </source>
</evidence>
<dbReference type="AlphaFoldDB" id="A0A5N1INX6"/>
<evidence type="ECO:0000313" key="5">
    <source>
        <dbReference type="EMBL" id="KAA9325607.1"/>
    </source>
</evidence>
<dbReference type="Proteomes" id="UP000326570">
    <property type="component" value="Unassembled WGS sequence"/>
</dbReference>
<dbReference type="InterPro" id="IPR011991">
    <property type="entry name" value="ArsR-like_HTH"/>
</dbReference>
<dbReference type="PANTHER" id="PTHR33154:SF33">
    <property type="entry name" value="TRANSCRIPTIONAL REPRESSOR SDPR"/>
    <property type="match status" value="1"/>
</dbReference>
<dbReference type="Pfam" id="PF01022">
    <property type="entry name" value="HTH_5"/>
    <property type="match status" value="1"/>
</dbReference>
<dbReference type="InterPro" id="IPR036388">
    <property type="entry name" value="WH-like_DNA-bd_sf"/>
</dbReference>
<evidence type="ECO:0000259" key="4">
    <source>
        <dbReference type="PROSITE" id="PS50987"/>
    </source>
</evidence>
<comment type="caution">
    <text evidence="5">The sequence shown here is derived from an EMBL/GenBank/DDBJ whole genome shotgun (WGS) entry which is preliminary data.</text>
</comment>
<proteinExistence type="predicted"/>
<dbReference type="SUPFAM" id="SSF46785">
    <property type="entry name" value="Winged helix' DNA-binding domain"/>
    <property type="match status" value="1"/>
</dbReference>
<dbReference type="InterPro" id="IPR036390">
    <property type="entry name" value="WH_DNA-bd_sf"/>
</dbReference>
<dbReference type="Gene3D" id="1.10.10.10">
    <property type="entry name" value="Winged helix-like DNA-binding domain superfamily/Winged helix DNA-binding domain"/>
    <property type="match status" value="1"/>
</dbReference>
<dbReference type="PRINTS" id="PR00778">
    <property type="entry name" value="HTHARSR"/>
</dbReference>
<protein>
    <submittedName>
        <fullName evidence="5">Winged helix-turn-helix transcriptional regulator</fullName>
    </submittedName>
</protein>
<dbReference type="CDD" id="cd00090">
    <property type="entry name" value="HTH_ARSR"/>
    <property type="match status" value="1"/>
</dbReference>
<dbReference type="EMBL" id="VTWT01000011">
    <property type="protein sequence ID" value="KAA9325607.1"/>
    <property type="molecule type" value="Genomic_DNA"/>
</dbReference>
<organism evidence="5 6">
    <name type="scientific">Adhaeribacter soli</name>
    <dbReference type="NCBI Taxonomy" id="2607655"/>
    <lineage>
        <taxon>Bacteria</taxon>
        <taxon>Pseudomonadati</taxon>
        <taxon>Bacteroidota</taxon>
        <taxon>Cytophagia</taxon>
        <taxon>Cytophagales</taxon>
        <taxon>Hymenobacteraceae</taxon>
        <taxon>Adhaeribacter</taxon>
    </lineage>
</organism>
<reference evidence="5 6" key="1">
    <citation type="submission" date="2019-09" db="EMBL/GenBank/DDBJ databases">
        <title>Genome sequence of Adhaeribacter sp. M2.</title>
        <authorList>
            <person name="Srinivasan S."/>
        </authorList>
    </citation>
    <scope>NUCLEOTIDE SEQUENCE [LARGE SCALE GENOMIC DNA]</scope>
    <source>
        <strain evidence="5 6">M2</strain>
    </source>
</reference>
<keyword evidence="3" id="KW-0804">Transcription</keyword>
<accession>A0A5N1INX6</accession>
<feature type="domain" description="HTH arsR-type" evidence="4">
    <location>
        <begin position="1"/>
        <end position="92"/>
    </location>
</feature>
<name>A0A5N1INX6_9BACT</name>
<keyword evidence="2" id="KW-0238">DNA-binding</keyword>
<dbReference type="NCBIfam" id="NF033788">
    <property type="entry name" value="HTH_metalloreg"/>
    <property type="match status" value="1"/>
</dbReference>
<evidence type="ECO:0000256" key="2">
    <source>
        <dbReference type="ARBA" id="ARBA00023125"/>
    </source>
</evidence>
<dbReference type="InterPro" id="IPR051081">
    <property type="entry name" value="HTH_MetalResp_TranReg"/>
</dbReference>
<dbReference type="RefSeq" id="WP_150905223.1">
    <property type="nucleotide sequence ID" value="NZ_VTWT01000011.1"/>
</dbReference>
<sequence length="92" mass="10526">MDLRQIEKISKALSDVNRLKILQYMQGNQGRIECMEIAGILELAQPSISHHIKKLVEAGLIEPQKTGRFYHYSLNTKIWEAYVQALSHFAAT</sequence>
<keyword evidence="1" id="KW-0805">Transcription regulation</keyword>
<dbReference type="PANTHER" id="PTHR33154">
    <property type="entry name" value="TRANSCRIPTIONAL REGULATOR, ARSR FAMILY"/>
    <property type="match status" value="1"/>
</dbReference>